<dbReference type="InterPro" id="IPR029016">
    <property type="entry name" value="GAF-like_dom_sf"/>
</dbReference>
<feature type="domain" description="GAF" evidence="1">
    <location>
        <begin position="3"/>
        <end position="133"/>
    </location>
</feature>
<gene>
    <name evidence="2" type="ORF">S01H1_32625</name>
</gene>
<reference evidence="2" key="1">
    <citation type="journal article" date="2014" name="Front. Microbiol.">
        <title>High frequency of phylogenetically diverse reductive dehalogenase-homologous genes in deep subseafloor sedimentary metagenomes.</title>
        <authorList>
            <person name="Kawai M."/>
            <person name="Futagami T."/>
            <person name="Toyoda A."/>
            <person name="Takaki Y."/>
            <person name="Nishi S."/>
            <person name="Hori S."/>
            <person name="Arai W."/>
            <person name="Tsubouchi T."/>
            <person name="Morono Y."/>
            <person name="Uchiyama I."/>
            <person name="Ito T."/>
            <person name="Fujiyama A."/>
            <person name="Inagaki F."/>
            <person name="Takami H."/>
        </authorList>
    </citation>
    <scope>NUCLEOTIDE SEQUENCE</scope>
    <source>
        <strain evidence="2">Expedition CK06-06</strain>
    </source>
</reference>
<dbReference type="AlphaFoldDB" id="X0UWH0"/>
<evidence type="ECO:0000313" key="2">
    <source>
        <dbReference type="EMBL" id="GAG04658.1"/>
    </source>
</evidence>
<sequence length="273" mass="30872">LVVKLGLEKACEVIGASRGWILMLDESRRHHFTVVCEFDSNGSSQDRMGFRIPFGETKAKQAVIKRKPLFLADPIWREQSKEVEEDTVRDRGAALAVPLTTGSDVLGVMYLEGKRENSPFSPADLDFVLPLAACLSYRYENLQLRNQIASQTDQFHCLSAFNEICNKGLVQGKVFQLLARELQTYMPMKVSFLALSDTSQEYLQLLEVASEEPISLRSGMTLPLRQSLFRLVLEENRAIHQKDVTAVLNPLEARWFQELGVNSCYLAPFRLQG</sequence>
<name>X0UWH0_9ZZZZ</name>
<feature type="non-terminal residue" evidence="2">
    <location>
        <position position="1"/>
    </location>
</feature>
<dbReference type="Pfam" id="PF13185">
    <property type="entry name" value="GAF_2"/>
    <property type="match status" value="1"/>
</dbReference>
<accession>X0UWH0</accession>
<dbReference type="SUPFAM" id="SSF55781">
    <property type="entry name" value="GAF domain-like"/>
    <property type="match status" value="2"/>
</dbReference>
<protein>
    <recommendedName>
        <fullName evidence="1">GAF domain-containing protein</fullName>
    </recommendedName>
</protein>
<feature type="non-terminal residue" evidence="2">
    <location>
        <position position="273"/>
    </location>
</feature>
<dbReference type="EMBL" id="BARS01020211">
    <property type="protein sequence ID" value="GAG04658.1"/>
    <property type="molecule type" value="Genomic_DNA"/>
</dbReference>
<organism evidence="2">
    <name type="scientific">marine sediment metagenome</name>
    <dbReference type="NCBI Taxonomy" id="412755"/>
    <lineage>
        <taxon>unclassified sequences</taxon>
        <taxon>metagenomes</taxon>
        <taxon>ecological metagenomes</taxon>
    </lineage>
</organism>
<evidence type="ECO:0000259" key="1">
    <source>
        <dbReference type="Pfam" id="PF13185"/>
    </source>
</evidence>
<proteinExistence type="predicted"/>
<dbReference type="Gene3D" id="3.30.450.40">
    <property type="match status" value="2"/>
</dbReference>
<dbReference type="InterPro" id="IPR003018">
    <property type="entry name" value="GAF"/>
</dbReference>
<comment type="caution">
    <text evidence="2">The sequence shown here is derived from an EMBL/GenBank/DDBJ whole genome shotgun (WGS) entry which is preliminary data.</text>
</comment>